<sequence>MMASKRQKLFYGNKKQETSEIGTQHLFNMFGRLDAIFSLERLRDLADENDMVVTDIYEFKDYLPKKIKQMEDIIEQTYQRTRVYVFVGEHIALVDFVMCLQVRGLLEKGEYIVISVDDEIYDPKNKSNIVHRNYLDPYLSHGIHSIHGFRSVLKLTPSHPLNPRYEELCEEVKNLSSLPPFCVPFHNIISKSISDAVHSGSPGTPKKDIDTSVWLELSSLIRSIFSGDIGAKLFNIS</sequence>
<name>A0ABD0Z134_9HEMI</name>
<dbReference type="Gene3D" id="3.40.50.2300">
    <property type="match status" value="1"/>
</dbReference>
<dbReference type="InterPro" id="IPR028082">
    <property type="entry name" value="Peripla_BP_I"/>
</dbReference>
<accession>A0ABD0Z134</accession>
<dbReference type="SUPFAM" id="SSF53822">
    <property type="entry name" value="Periplasmic binding protein-like I"/>
    <property type="match status" value="1"/>
</dbReference>
<dbReference type="EMBL" id="JBFDAA010000009">
    <property type="protein sequence ID" value="KAL1129119.1"/>
    <property type="molecule type" value="Genomic_DNA"/>
</dbReference>
<comment type="caution">
    <text evidence="1">The sequence shown here is derived from an EMBL/GenBank/DDBJ whole genome shotgun (WGS) entry which is preliminary data.</text>
</comment>
<reference evidence="1 2" key="1">
    <citation type="submission" date="2024-07" db="EMBL/GenBank/DDBJ databases">
        <title>Chromosome-level genome assembly of the water stick insect Ranatra chinensis (Heteroptera: Nepidae).</title>
        <authorList>
            <person name="Liu X."/>
        </authorList>
    </citation>
    <scope>NUCLEOTIDE SEQUENCE [LARGE SCALE GENOMIC DNA]</scope>
    <source>
        <strain evidence="1">Cailab_2021Rc</strain>
        <tissue evidence="1">Muscle</tissue>
    </source>
</reference>
<dbReference type="AlphaFoldDB" id="A0ABD0Z134"/>
<organism evidence="1 2">
    <name type="scientific">Ranatra chinensis</name>
    <dbReference type="NCBI Taxonomy" id="642074"/>
    <lineage>
        <taxon>Eukaryota</taxon>
        <taxon>Metazoa</taxon>
        <taxon>Ecdysozoa</taxon>
        <taxon>Arthropoda</taxon>
        <taxon>Hexapoda</taxon>
        <taxon>Insecta</taxon>
        <taxon>Pterygota</taxon>
        <taxon>Neoptera</taxon>
        <taxon>Paraneoptera</taxon>
        <taxon>Hemiptera</taxon>
        <taxon>Heteroptera</taxon>
        <taxon>Panheteroptera</taxon>
        <taxon>Nepomorpha</taxon>
        <taxon>Nepidae</taxon>
        <taxon>Ranatrinae</taxon>
        <taxon>Ranatra</taxon>
    </lineage>
</organism>
<gene>
    <name evidence="1" type="ORF">AAG570_013650</name>
</gene>
<dbReference type="Proteomes" id="UP001558652">
    <property type="component" value="Unassembled WGS sequence"/>
</dbReference>
<evidence type="ECO:0000313" key="1">
    <source>
        <dbReference type="EMBL" id="KAL1129119.1"/>
    </source>
</evidence>
<protein>
    <submittedName>
        <fullName evidence="1">Uncharacterized protein</fullName>
    </submittedName>
</protein>
<proteinExistence type="predicted"/>
<evidence type="ECO:0000313" key="2">
    <source>
        <dbReference type="Proteomes" id="UP001558652"/>
    </source>
</evidence>
<keyword evidence="2" id="KW-1185">Reference proteome</keyword>